<protein>
    <recommendedName>
        <fullName evidence="3">FAM86 N-terminal domain-containing protein</fullName>
    </recommendedName>
</protein>
<dbReference type="Gene3D" id="3.40.50.150">
    <property type="entry name" value="Vaccinia Virus protein VP39"/>
    <property type="match status" value="1"/>
</dbReference>
<dbReference type="FunFam" id="3.40.50.150:FF:000793">
    <property type="entry name" value="FACT complex subunit SPT16"/>
    <property type="match status" value="1"/>
</dbReference>
<dbReference type="OrthoDB" id="194386at2759"/>
<gene>
    <name evidence="1" type="ORF">CEURO_LOCUS9946</name>
</gene>
<name>A0A9P0Z2W4_CUSEU</name>
<evidence type="ECO:0000313" key="2">
    <source>
        <dbReference type="Proteomes" id="UP001152484"/>
    </source>
</evidence>
<dbReference type="InterPro" id="IPR029063">
    <property type="entry name" value="SAM-dependent_MTases_sf"/>
</dbReference>
<dbReference type="SUPFAM" id="SSF53335">
    <property type="entry name" value="S-adenosyl-L-methionine-dependent methyltransferases"/>
    <property type="match status" value="1"/>
</dbReference>
<evidence type="ECO:0008006" key="3">
    <source>
        <dbReference type="Google" id="ProtNLM"/>
    </source>
</evidence>
<organism evidence="1 2">
    <name type="scientific">Cuscuta europaea</name>
    <name type="common">European dodder</name>
    <dbReference type="NCBI Taxonomy" id="41803"/>
    <lineage>
        <taxon>Eukaryota</taxon>
        <taxon>Viridiplantae</taxon>
        <taxon>Streptophyta</taxon>
        <taxon>Embryophyta</taxon>
        <taxon>Tracheophyta</taxon>
        <taxon>Spermatophyta</taxon>
        <taxon>Magnoliopsida</taxon>
        <taxon>eudicotyledons</taxon>
        <taxon>Gunneridae</taxon>
        <taxon>Pentapetalae</taxon>
        <taxon>asterids</taxon>
        <taxon>lamiids</taxon>
        <taxon>Solanales</taxon>
        <taxon>Convolvulaceae</taxon>
        <taxon>Cuscuteae</taxon>
        <taxon>Cuscuta</taxon>
        <taxon>Cuscuta subgen. Cuscuta</taxon>
    </lineage>
</organism>
<reference evidence="1" key="1">
    <citation type="submission" date="2022-07" db="EMBL/GenBank/DDBJ databases">
        <authorList>
            <person name="Macas J."/>
            <person name="Novak P."/>
            <person name="Neumann P."/>
        </authorList>
    </citation>
    <scope>NUCLEOTIDE SEQUENCE</scope>
</reference>
<dbReference type="AlphaFoldDB" id="A0A9P0Z2W4"/>
<dbReference type="Proteomes" id="UP001152484">
    <property type="component" value="Unassembled WGS sequence"/>
</dbReference>
<evidence type="ECO:0000313" key="1">
    <source>
        <dbReference type="EMBL" id="CAH9087162.1"/>
    </source>
</evidence>
<accession>A0A9P0Z2W4</accession>
<dbReference type="Pfam" id="PF10294">
    <property type="entry name" value="Methyltransf_16"/>
    <property type="match status" value="2"/>
</dbReference>
<proteinExistence type="predicted"/>
<keyword evidence="2" id="KW-1185">Reference proteome</keyword>
<dbReference type="PANTHER" id="PTHR14614">
    <property type="entry name" value="HEPATOCELLULAR CARCINOMA-ASSOCIATED ANTIGEN"/>
    <property type="match status" value="1"/>
</dbReference>
<comment type="caution">
    <text evidence="1">The sequence shown here is derived from an EMBL/GenBank/DDBJ whole genome shotgun (WGS) entry which is preliminary data.</text>
</comment>
<dbReference type="InterPro" id="IPR019410">
    <property type="entry name" value="Methyltransf_16"/>
</dbReference>
<dbReference type="EMBL" id="CAMAPE010000019">
    <property type="protein sequence ID" value="CAH9087162.1"/>
    <property type="molecule type" value="Genomic_DNA"/>
</dbReference>
<sequence>MAAAEASIEELELSDPPCLHTISAFLSMEPPDVVISFARDCGKGLITERLQHFIWIHCINRTDVKPYPPYLRSFLKKLIFEIESSGEVVIDELYEKYVYQTSMKGSVSVKENERLSKRISFLFPRDCSNLPSCPKSRKLEVLLHCSVNLLEGDTGCSIWPSCLFLSEFILSFPEIFANKSCFEVGSGVGLVGICLAHVKASKVILSDGDLLTLANMKLNLESNKITARNHLLDHTIDSNTQSVHEIFDATFSMDHPKTVFLCFSTGVQCLHLPWESAAENGLQQINPDIVLGADVIYDPLCLPHLIRVLAILLNQDSSNDGSLGKSTRNNEQNDANLQDGLPRLPVAYIASVVRNIDTFNCFLTLADEANLSVLDITERAKPFDLLPYAKSYQQSSIRMLCVSYLSK</sequence>
<dbReference type="PANTHER" id="PTHR14614:SF130">
    <property type="entry name" value="PROTEIN-LYSINE N-METHYLTRANSFERASE EEF2KMT"/>
    <property type="match status" value="1"/>
</dbReference>